<dbReference type="eggNOG" id="COG1403">
    <property type="taxonomic scope" value="Bacteria"/>
</dbReference>
<feature type="domain" description="HNH nuclease" evidence="1">
    <location>
        <begin position="293"/>
        <end position="341"/>
    </location>
</feature>
<dbReference type="InterPro" id="IPR003615">
    <property type="entry name" value="HNH_nuc"/>
</dbReference>
<dbReference type="HOGENOM" id="CLU_865368_0_0_6"/>
<dbReference type="CDD" id="cd00085">
    <property type="entry name" value="HNHc"/>
    <property type="match status" value="1"/>
</dbReference>
<comment type="caution">
    <text evidence="2">The sequence shown here is derived from an EMBL/GenBank/DDBJ whole genome shotgun (WGS) entry which is preliminary data.</text>
</comment>
<dbReference type="Proteomes" id="UP000018445">
    <property type="component" value="Unassembled WGS sequence"/>
</dbReference>
<dbReference type="GeneID" id="58194517"/>
<proteinExistence type="predicted"/>
<dbReference type="InterPro" id="IPR052892">
    <property type="entry name" value="NA-targeting_endonuclease"/>
</dbReference>
<organism evidence="2 3">
    <name type="scientific">Acinetobacter venetianus (strain ATCC 31012 / DSM 23050 / BCRC 14357 / CCUG 45561 / CIP 110063 / KCTC 2702 / LMG 19082 / RAG-1)</name>
    <dbReference type="NCBI Taxonomy" id="1191460"/>
    <lineage>
        <taxon>Bacteria</taxon>
        <taxon>Pseudomonadati</taxon>
        <taxon>Pseudomonadota</taxon>
        <taxon>Gammaproteobacteria</taxon>
        <taxon>Moraxellales</taxon>
        <taxon>Moraxellaceae</taxon>
        <taxon>Acinetobacter</taxon>
    </lineage>
</organism>
<gene>
    <name evidence="2" type="ORF">F959_01640</name>
</gene>
<dbReference type="EMBL" id="APPO01000013">
    <property type="protein sequence ID" value="ENV36833.1"/>
    <property type="molecule type" value="Genomic_DNA"/>
</dbReference>
<dbReference type="Pfam" id="PF01844">
    <property type="entry name" value="HNH"/>
    <property type="match status" value="1"/>
</dbReference>
<sequence>MVVFGVCLFFSLLFLVISEGFQFLRFIKFKAKGVYDSVGINSSVTHAIQNPVKFSKNKKEYKEFKGLLVKALEDGVLTKNEKIMLSNFCVTNSIDINDALDYSRTVINDALHLLLASIISDREITAKDKKSINDICEFLKPDQALLEEVNEIISVIEELSKIRSGDIQPIQVPGLVTKNTESIWAVFDAGYVINEDEMYEGELYITSDRLIFSGISFNVEAPFSGILSYEEEDDVLEIRSKTKKATFLIIMANDGDGLFVDAYIDQAINRYYRRLDIKKTAKSKSRYIPQAVKTRVWELCGGQCVECGAKDYLEFDHIIPIAKGGANTEQNLQVLCGKCNNKKRDKI</sequence>
<evidence type="ECO:0000259" key="1">
    <source>
        <dbReference type="SMART" id="SM00507"/>
    </source>
</evidence>
<evidence type="ECO:0000313" key="2">
    <source>
        <dbReference type="EMBL" id="ENV36833.1"/>
    </source>
</evidence>
<keyword evidence="3" id="KW-1185">Reference proteome</keyword>
<dbReference type="GO" id="GO:0008270">
    <property type="term" value="F:zinc ion binding"/>
    <property type="evidence" value="ECO:0007669"/>
    <property type="project" value="InterPro"/>
</dbReference>
<dbReference type="InterPro" id="IPR002711">
    <property type="entry name" value="HNH"/>
</dbReference>
<dbReference type="PANTHER" id="PTHR33877:SF1">
    <property type="entry name" value="TYPE IV METHYL-DIRECTED RESTRICTION ENZYME ECOKMCRA"/>
    <property type="match status" value="1"/>
</dbReference>
<accession>N8ZYF7</accession>
<dbReference type="GO" id="GO:0003676">
    <property type="term" value="F:nucleic acid binding"/>
    <property type="evidence" value="ECO:0007669"/>
    <property type="project" value="InterPro"/>
</dbReference>
<dbReference type="Gene3D" id="1.10.30.50">
    <property type="match status" value="1"/>
</dbReference>
<name>N8ZYF7_ACIVR</name>
<reference evidence="2 3" key="1">
    <citation type="submission" date="2013-02" db="EMBL/GenBank/DDBJ databases">
        <title>The Genome Sequence of Acinetobacter venetianus CIP 110063.</title>
        <authorList>
            <consortium name="The Broad Institute Genome Sequencing Platform"/>
            <consortium name="The Broad Institute Genome Sequencing Center for Infectious Disease"/>
            <person name="Cerqueira G."/>
            <person name="Feldgarden M."/>
            <person name="Courvalin P."/>
            <person name="Perichon B."/>
            <person name="Grillot-Courvalin C."/>
            <person name="Clermont D."/>
            <person name="Rocha E."/>
            <person name="Yoon E.-J."/>
            <person name="Nemec A."/>
            <person name="Walker B."/>
            <person name="Young S.K."/>
            <person name="Zeng Q."/>
            <person name="Gargeya S."/>
            <person name="Fitzgerald M."/>
            <person name="Haas B."/>
            <person name="Abouelleil A."/>
            <person name="Alvarado L."/>
            <person name="Arachchi H.M."/>
            <person name="Berlin A.M."/>
            <person name="Chapman S.B."/>
            <person name="Dewar J."/>
            <person name="Goldberg J."/>
            <person name="Griggs A."/>
            <person name="Gujja S."/>
            <person name="Hansen M."/>
            <person name="Howarth C."/>
            <person name="Imamovic A."/>
            <person name="Larimer J."/>
            <person name="McCowan C."/>
            <person name="Murphy C."/>
            <person name="Neiman D."/>
            <person name="Pearson M."/>
            <person name="Priest M."/>
            <person name="Roberts A."/>
            <person name="Saif S."/>
            <person name="Shea T."/>
            <person name="Sisk P."/>
            <person name="Sykes S."/>
            <person name="Wortman J."/>
            <person name="Nusbaum C."/>
            <person name="Birren B."/>
        </authorList>
    </citation>
    <scope>NUCLEOTIDE SEQUENCE [LARGE SCALE GENOMIC DNA]</scope>
    <source>
        <strain evidence="3">ATCC 31012 / DSM 23050 / BCRC 14357 / CCUG 45561 / CIP 110063 / KCTC 2702 / LMG 19082 / RAG-1</strain>
    </source>
</reference>
<dbReference type="PATRIC" id="fig|1191460.12.peg.1624"/>
<dbReference type="OrthoDB" id="9802901at2"/>
<dbReference type="AlphaFoldDB" id="N8ZYF7"/>
<protein>
    <recommendedName>
        <fullName evidence="1">HNH nuclease domain-containing protein</fullName>
    </recommendedName>
</protein>
<dbReference type="PANTHER" id="PTHR33877">
    <property type="entry name" value="SLL1193 PROTEIN"/>
    <property type="match status" value="1"/>
</dbReference>
<dbReference type="GO" id="GO:0004519">
    <property type="term" value="F:endonuclease activity"/>
    <property type="evidence" value="ECO:0007669"/>
    <property type="project" value="InterPro"/>
</dbReference>
<dbReference type="RefSeq" id="WP_004878991.1">
    <property type="nucleotide sequence ID" value="NZ_AKIQ01000062.1"/>
</dbReference>
<dbReference type="SMART" id="SM00507">
    <property type="entry name" value="HNHc"/>
    <property type="match status" value="1"/>
</dbReference>
<evidence type="ECO:0000313" key="3">
    <source>
        <dbReference type="Proteomes" id="UP000018445"/>
    </source>
</evidence>